<gene>
    <name evidence="1" type="ORF">E2C01_043139</name>
</gene>
<dbReference type="EMBL" id="VSRR010008813">
    <property type="protein sequence ID" value="MPC49341.1"/>
    <property type="molecule type" value="Genomic_DNA"/>
</dbReference>
<organism evidence="1 2">
    <name type="scientific">Portunus trituberculatus</name>
    <name type="common">Swimming crab</name>
    <name type="synonym">Neptunus trituberculatus</name>
    <dbReference type="NCBI Taxonomy" id="210409"/>
    <lineage>
        <taxon>Eukaryota</taxon>
        <taxon>Metazoa</taxon>
        <taxon>Ecdysozoa</taxon>
        <taxon>Arthropoda</taxon>
        <taxon>Crustacea</taxon>
        <taxon>Multicrustacea</taxon>
        <taxon>Malacostraca</taxon>
        <taxon>Eumalacostraca</taxon>
        <taxon>Eucarida</taxon>
        <taxon>Decapoda</taxon>
        <taxon>Pleocyemata</taxon>
        <taxon>Brachyura</taxon>
        <taxon>Eubrachyura</taxon>
        <taxon>Portunoidea</taxon>
        <taxon>Portunidae</taxon>
        <taxon>Portuninae</taxon>
        <taxon>Portunus</taxon>
    </lineage>
</organism>
<reference evidence="1 2" key="1">
    <citation type="submission" date="2019-05" db="EMBL/GenBank/DDBJ databases">
        <title>Another draft genome of Portunus trituberculatus and its Hox gene families provides insights of decapod evolution.</title>
        <authorList>
            <person name="Jeong J.-H."/>
            <person name="Song I."/>
            <person name="Kim S."/>
            <person name="Choi T."/>
            <person name="Kim D."/>
            <person name="Ryu S."/>
            <person name="Kim W."/>
        </authorList>
    </citation>
    <scope>NUCLEOTIDE SEQUENCE [LARGE SCALE GENOMIC DNA]</scope>
    <source>
        <tissue evidence="1">Muscle</tissue>
    </source>
</reference>
<accession>A0A5B7FPG6</accession>
<name>A0A5B7FPG6_PORTR</name>
<proteinExistence type="predicted"/>
<dbReference type="Proteomes" id="UP000324222">
    <property type="component" value="Unassembled WGS sequence"/>
</dbReference>
<protein>
    <submittedName>
        <fullName evidence="1">Uncharacterized protein</fullName>
    </submittedName>
</protein>
<sequence>MKYYSLYEPLNVNGRGASVPLGSTVPGGGTMRPYRVTFLVRREKVAAALTMCHRGWRLPGSKGNEGVREGGVLA</sequence>
<evidence type="ECO:0000313" key="2">
    <source>
        <dbReference type="Proteomes" id="UP000324222"/>
    </source>
</evidence>
<keyword evidence="2" id="KW-1185">Reference proteome</keyword>
<comment type="caution">
    <text evidence="1">The sequence shown here is derived from an EMBL/GenBank/DDBJ whole genome shotgun (WGS) entry which is preliminary data.</text>
</comment>
<evidence type="ECO:0000313" key="1">
    <source>
        <dbReference type="EMBL" id="MPC49341.1"/>
    </source>
</evidence>
<dbReference type="AlphaFoldDB" id="A0A5B7FPG6"/>